<dbReference type="Pfam" id="PF14579">
    <property type="entry name" value="HHH_6"/>
    <property type="match status" value="1"/>
</dbReference>
<name>A0A3N4NU20_9FLAO</name>
<gene>
    <name evidence="8" type="ORF">EGM88_01040</name>
</gene>
<dbReference type="PANTHER" id="PTHR32294">
    <property type="entry name" value="DNA POLYMERASE III SUBUNIT ALPHA"/>
    <property type="match status" value="1"/>
</dbReference>
<dbReference type="Gene3D" id="3.20.20.140">
    <property type="entry name" value="Metal-dependent hydrolases"/>
    <property type="match status" value="1"/>
</dbReference>
<keyword evidence="5" id="KW-0239">DNA-directed DNA polymerase</keyword>
<dbReference type="InterPro" id="IPR003141">
    <property type="entry name" value="Pol/His_phosphatase_N"/>
</dbReference>
<sequence length="990" mass="114520">MYINCHTYYSLRYGTISPKDLLALANANNLQTIALTDINTTSACLSFVRLSSEYNIKPVLGVDFRNGAQQEFIMLAKNNKGYQQINTYLSTFLHDKALKIPKYAKFIKDSFVIYPFEKAKNYKLKKNEYLGVKPKDLNSLKFLERTHKREKLVILHTVSFQNKKAFNTHRLLRAIDNNTLLSKLPLSEQGCETDQILSADTLKTIYADYPELIENTQKLLGNCTIDFDFSHKVPNNQRTYTNNENLDYRLLEKLTYQGLEYRYKNPNKAVYKRIEKELNIIKQKGFVSYFLINWKILKYARSKGYFYVGRGSGANSIVAYLLRITDVDPVELDLYFERFINLYRKNPPDFDIDFSWTDRDDITEFIFKRFKNTALIAVYNTFKFKASVRELGKVFGLPKSEIDVLTIGEFNFNRLDRLSQLVITYSKYIQGFPNYLGIHAGGILISEKPIHYYGATFFPPKGFATTQFDMVVAEDIGLYKFDILSQRGLGKIKDAVEIVKHNHPEKEAIDIHDIKRFKEDQRIKYLLKNAKAIGCFYVESPAMRMLLKKLQVDNYLGLVAASSVIRPGVAKSGMMREYILRYRNPERRKDAHPVLLDIMPETYGVMVYQEDVIKVAHYFGKLSLGESDMLRRGMSGKFRSRDEFLKVKQQFFNNCKASGKPATLVAEIWRQIESFAGYAFAKGHSASYAVESYQSLFLKAYYPIEYMVATLNNGGGFYSVELYIHEARMHGAIVEAPCINTSKNKTIVIGKTIYLGFGFLRDLESNTIKKILVEREKNGIFKSLDNFIDRVFISIDQISILIKINAFRFTKINKRELLWQAHLKIKKESLQEKIITLFKTEYISYKTPELKSTELENAFDQLELLGFPLCNPFKLLIKPQYNNSRAKHLPFYKNKIVAIEGYLITVKKTRTSNGKAMYFGTFLDRDGDFIDTVHFPPIAAKYPFRGKGIYAITGKVLEEFDCINIEVISMHRLAIIEDPRYSDKPKLIKM</sequence>
<evidence type="ECO:0000256" key="5">
    <source>
        <dbReference type="ARBA" id="ARBA00022932"/>
    </source>
</evidence>
<dbReference type="AlphaFoldDB" id="A0A3N4NU20"/>
<evidence type="ECO:0000256" key="6">
    <source>
        <dbReference type="ARBA" id="ARBA00049244"/>
    </source>
</evidence>
<evidence type="ECO:0000259" key="7">
    <source>
        <dbReference type="SMART" id="SM00481"/>
    </source>
</evidence>
<evidence type="ECO:0000313" key="8">
    <source>
        <dbReference type="EMBL" id="RPD99882.1"/>
    </source>
</evidence>
<evidence type="ECO:0000256" key="4">
    <source>
        <dbReference type="ARBA" id="ARBA00022705"/>
    </source>
</evidence>
<organism evidence="8 9">
    <name type="scientific">Aureibaculum marinum</name>
    <dbReference type="NCBI Taxonomy" id="2487930"/>
    <lineage>
        <taxon>Bacteria</taxon>
        <taxon>Pseudomonadati</taxon>
        <taxon>Bacteroidota</taxon>
        <taxon>Flavobacteriia</taxon>
        <taxon>Flavobacteriales</taxon>
        <taxon>Flavobacteriaceae</taxon>
        <taxon>Aureibaculum</taxon>
    </lineage>
</organism>
<reference evidence="8 9" key="1">
    <citation type="submission" date="2018-11" db="EMBL/GenBank/DDBJ databases">
        <title>Aureibaculum marinum gen. nov., sp. nov., a member of the family Flavobacteriaceae isolated from the Bohai Sea.</title>
        <authorList>
            <person name="Ji X."/>
        </authorList>
    </citation>
    <scope>NUCLEOTIDE SEQUENCE [LARGE SCALE GENOMIC DNA]</scope>
    <source>
        <strain evidence="8 9">BH-SD17</strain>
    </source>
</reference>
<dbReference type="CDD" id="cd04485">
    <property type="entry name" value="DnaE_OBF"/>
    <property type="match status" value="1"/>
</dbReference>
<evidence type="ECO:0000256" key="2">
    <source>
        <dbReference type="ARBA" id="ARBA00022679"/>
    </source>
</evidence>
<keyword evidence="9" id="KW-1185">Reference proteome</keyword>
<evidence type="ECO:0000313" key="9">
    <source>
        <dbReference type="Proteomes" id="UP000270856"/>
    </source>
</evidence>
<comment type="caution">
    <text evidence="8">The sequence shown here is derived from an EMBL/GenBank/DDBJ whole genome shotgun (WGS) entry which is preliminary data.</text>
</comment>
<dbReference type="InterPro" id="IPR040982">
    <property type="entry name" value="DNA_pol3_finger"/>
</dbReference>
<keyword evidence="3" id="KW-0548">Nucleotidyltransferase</keyword>
<dbReference type="InterPro" id="IPR016195">
    <property type="entry name" value="Pol/histidinol_Pase-like"/>
</dbReference>
<dbReference type="SUPFAM" id="SSF89550">
    <property type="entry name" value="PHP domain-like"/>
    <property type="match status" value="1"/>
</dbReference>
<dbReference type="RefSeq" id="WP_123896026.1">
    <property type="nucleotide sequence ID" value="NZ_RPFJ01000002.1"/>
</dbReference>
<dbReference type="OrthoDB" id="9803237at2"/>
<dbReference type="Proteomes" id="UP000270856">
    <property type="component" value="Unassembled WGS sequence"/>
</dbReference>
<dbReference type="Gene3D" id="1.10.150.870">
    <property type="match status" value="1"/>
</dbReference>
<keyword evidence="2" id="KW-0808">Transferase</keyword>
<accession>A0A3N4NU20</accession>
<dbReference type="GO" id="GO:0003887">
    <property type="term" value="F:DNA-directed DNA polymerase activity"/>
    <property type="evidence" value="ECO:0007669"/>
    <property type="project" value="UniProtKB-KW"/>
</dbReference>
<proteinExistence type="predicted"/>
<dbReference type="EMBL" id="RPFJ01000002">
    <property type="protein sequence ID" value="RPD99882.1"/>
    <property type="molecule type" value="Genomic_DNA"/>
</dbReference>
<dbReference type="GO" id="GO:0006260">
    <property type="term" value="P:DNA replication"/>
    <property type="evidence" value="ECO:0007669"/>
    <property type="project" value="UniProtKB-KW"/>
</dbReference>
<dbReference type="NCBIfam" id="TIGR00594">
    <property type="entry name" value="polc"/>
    <property type="match status" value="1"/>
</dbReference>
<evidence type="ECO:0000256" key="3">
    <source>
        <dbReference type="ARBA" id="ARBA00022695"/>
    </source>
</evidence>
<dbReference type="InterPro" id="IPR004805">
    <property type="entry name" value="DnaE2/DnaE/PolC"/>
</dbReference>
<comment type="catalytic activity">
    <reaction evidence="6">
        <text>DNA(n) + a 2'-deoxyribonucleoside 5'-triphosphate = DNA(n+1) + diphosphate</text>
        <dbReference type="Rhea" id="RHEA:22508"/>
        <dbReference type="Rhea" id="RHEA-COMP:17339"/>
        <dbReference type="Rhea" id="RHEA-COMP:17340"/>
        <dbReference type="ChEBI" id="CHEBI:33019"/>
        <dbReference type="ChEBI" id="CHEBI:61560"/>
        <dbReference type="ChEBI" id="CHEBI:173112"/>
        <dbReference type="EC" id="2.7.7.7"/>
    </reaction>
</comment>
<dbReference type="InterPro" id="IPR029460">
    <property type="entry name" value="DNAPol_HHH"/>
</dbReference>
<dbReference type="InterPro" id="IPR011708">
    <property type="entry name" value="DNA_pol3_alpha_NTPase_dom"/>
</dbReference>
<dbReference type="InterPro" id="IPR004013">
    <property type="entry name" value="PHP_dom"/>
</dbReference>
<dbReference type="Pfam" id="PF02811">
    <property type="entry name" value="PHP"/>
    <property type="match status" value="1"/>
</dbReference>
<dbReference type="Pfam" id="PF17657">
    <property type="entry name" value="DNA_pol3_finger"/>
    <property type="match status" value="1"/>
</dbReference>
<evidence type="ECO:0000256" key="1">
    <source>
        <dbReference type="ARBA" id="ARBA00012417"/>
    </source>
</evidence>
<feature type="domain" description="Polymerase/histidinol phosphatase N-terminal" evidence="7">
    <location>
        <begin position="5"/>
        <end position="68"/>
    </location>
</feature>
<dbReference type="SMART" id="SM00481">
    <property type="entry name" value="POLIIIAc"/>
    <property type="match status" value="1"/>
</dbReference>
<dbReference type="EC" id="2.7.7.7" evidence="1"/>
<keyword evidence="4" id="KW-0235">DNA replication</keyword>
<dbReference type="GO" id="GO:0008408">
    <property type="term" value="F:3'-5' exonuclease activity"/>
    <property type="evidence" value="ECO:0007669"/>
    <property type="project" value="InterPro"/>
</dbReference>
<dbReference type="Pfam" id="PF07733">
    <property type="entry name" value="DNA_pol3_alpha"/>
    <property type="match status" value="1"/>
</dbReference>
<protein>
    <recommendedName>
        <fullName evidence="1">DNA-directed DNA polymerase</fullName>
        <ecNumber evidence="1">2.7.7.7</ecNumber>
    </recommendedName>
</protein>